<evidence type="ECO:0008006" key="3">
    <source>
        <dbReference type="Google" id="ProtNLM"/>
    </source>
</evidence>
<protein>
    <recommendedName>
        <fullName evidence="3">DUF1685 domain-containing protein</fullName>
    </recommendedName>
</protein>
<dbReference type="Proteomes" id="UP000327013">
    <property type="component" value="Unassembled WGS sequence"/>
</dbReference>
<dbReference type="Pfam" id="PF07939">
    <property type="entry name" value="DUF1685"/>
    <property type="match status" value="1"/>
</dbReference>
<dbReference type="AlphaFoldDB" id="A0A5N6KZM6"/>
<comment type="caution">
    <text evidence="1">The sequence shown here is derived from an EMBL/GenBank/DDBJ whole genome shotgun (WGS) entry which is preliminary data.</text>
</comment>
<evidence type="ECO:0000313" key="2">
    <source>
        <dbReference type="Proteomes" id="UP000327013"/>
    </source>
</evidence>
<proteinExistence type="predicted"/>
<organism evidence="1 2">
    <name type="scientific">Carpinus fangiana</name>
    <dbReference type="NCBI Taxonomy" id="176857"/>
    <lineage>
        <taxon>Eukaryota</taxon>
        <taxon>Viridiplantae</taxon>
        <taxon>Streptophyta</taxon>
        <taxon>Embryophyta</taxon>
        <taxon>Tracheophyta</taxon>
        <taxon>Spermatophyta</taxon>
        <taxon>Magnoliopsida</taxon>
        <taxon>eudicotyledons</taxon>
        <taxon>Gunneridae</taxon>
        <taxon>Pentapetalae</taxon>
        <taxon>rosids</taxon>
        <taxon>fabids</taxon>
        <taxon>Fagales</taxon>
        <taxon>Betulaceae</taxon>
        <taxon>Carpinus</taxon>
    </lineage>
</organism>
<accession>A0A5N6KZM6</accession>
<dbReference type="InterPro" id="IPR012881">
    <property type="entry name" value="DUF1685"/>
</dbReference>
<reference evidence="1 2" key="1">
    <citation type="submission" date="2019-06" db="EMBL/GenBank/DDBJ databases">
        <title>A chromosomal-level reference genome of Carpinus fangiana (Coryloideae, Betulaceae).</title>
        <authorList>
            <person name="Yang X."/>
            <person name="Wang Z."/>
            <person name="Zhang L."/>
            <person name="Hao G."/>
            <person name="Liu J."/>
            <person name="Yang Y."/>
        </authorList>
    </citation>
    <scope>NUCLEOTIDE SEQUENCE [LARGE SCALE GENOMIC DNA]</scope>
    <source>
        <strain evidence="1">Cfa_2016G</strain>
        <tissue evidence="1">Leaf</tissue>
    </source>
</reference>
<keyword evidence="2" id="KW-1185">Reference proteome</keyword>
<dbReference type="EMBL" id="VIBQ01000022">
    <property type="protein sequence ID" value="KAB8380451.1"/>
    <property type="molecule type" value="Genomic_DNA"/>
</dbReference>
<evidence type="ECO:0000313" key="1">
    <source>
        <dbReference type="EMBL" id="KAB8380451.1"/>
    </source>
</evidence>
<dbReference type="PANTHER" id="PTHR33785">
    <property type="entry name" value="OS06G0550800 PROTEIN"/>
    <property type="match status" value="1"/>
</dbReference>
<dbReference type="OrthoDB" id="1911878at2759"/>
<sequence>MSTPPKLQTILSGKQVLEFSKEEEGVKKRASERKRRKFASAKSLSDLEFEELKGLMDLGFVFSEEEKDSRLVSIIPGLQRLERKGGGEINETSVLRPYLSEAWDVLGLENWKIPAPGNEMDMKDQLRCWSNTVASTVR</sequence>
<name>A0A5N6KZM6_9ROSI</name>
<dbReference type="PANTHER" id="PTHR33785:SF12">
    <property type="entry name" value="DUF1685 FAMILY PROTEIN"/>
    <property type="match status" value="1"/>
</dbReference>
<gene>
    <name evidence="1" type="ORF">FH972_024759</name>
</gene>